<evidence type="ECO:0000256" key="2">
    <source>
        <dbReference type="ARBA" id="ARBA00022581"/>
    </source>
</evidence>
<comment type="subcellular location">
    <subcellularLocation>
        <location evidence="1">Virion</location>
    </subcellularLocation>
</comment>
<reference evidence="4 5" key="1">
    <citation type="submission" date="2016-06" db="EMBL/GenBank/DDBJ databases">
        <title>Bacterial characters and pathogenicity of Xenorhabdus hominickii from an entomopathogenic nematode, Steinernema monticolum.</title>
        <authorList>
            <person name="Park Y."/>
            <person name="Kim Y."/>
        </authorList>
    </citation>
    <scope>NUCLEOTIDE SEQUENCE [LARGE SCALE GENOMIC DNA]</scope>
    <source>
        <strain evidence="4 5">ANU1</strain>
    </source>
</reference>
<keyword evidence="2" id="KW-0945">Host-virus interaction</keyword>
<feature type="domain" description="Phage tail fibre protein N-terminal" evidence="3">
    <location>
        <begin position="1"/>
        <end position="122"/>
    </location>
</feature>
<evidence type="ECO:0000259" key="3">
    <source>
        <dbReference type="Pfam" id="PF12571"/>
    </source>
</evidence>
<organism evidence="4 5">
    <name type="scientific">Xenorhabdus hominickii</name>
    <dbReference type="NCBI Taxonomy" id="351679"/>
    <lineage>
        <taxon>Bacteria</taxon>
        <taxon>Pseudomonadati</taxon>
        <taxon>Pseudomonadota</taxon>
        <taxon>Gammaproteobacteria</taxon>
        <taxon>Enterobacterales</taxon>
        <taxon>Morganellaceae</taxon>
        <taxon>Xenorhabdus</taxon>
    </lineage>
</organism>
<evidence type="ECO:0000313" key="5">
    <source>
        <dbReference type="Proteomes" id="UP000094600"/>
    </source>
</evidence>
<dbReference type="RefSeq" id="WP_069316434.1">
    <property type="nucleotide sequence ID" value="NZ_CP016176.1"/>
</dbReference>
<keyword evidence="5" id="KW-1185">Reference proteome</keyword>
<sequence>MNTKYFALLTHAGTGKLEKAASSGHKLEITHMAVGDGGGSLVTPHASQSKLINEIHRAEINTFTINPQNSNQIIAEQIIPEGKGNWWIREMGLFDKDGTLIAVGNCADLYKPESQEQTIHMNLTVSGNGLTDWIKGLISGLATRQYVRDKIKEHTESRNHPDATLTQKGFVALNSAVNSDAETHAATPKAIKTAYELANKAYELATTISSTDKYVPVTRKINGKELSRDIGLTAQDVDAYDKIQTNSLVDGAKHVANTAIDIANTKVPLSRKVNGKELVNDVELSALDVNAYSRQDTDGLIETVNKLANTANQNAIHALKQAEQNVPQTRKVNNKELTTDIQLTVDDIGTYNKKEIEDRISTVQLSAETANKNATTAIQQAEKSVPLTRKVNNKELVTDIHLTAGDIGTYDKKDIEDRISTVQLSAETANKNATTAIQQAEKSVPLTRKVNNKELVTDIHLTAGDIGTYDKKDIEDRISTVQLSAETANKNATTAIQQAEKSVPSIRKVNNKELVTDIHLTAGDIGTYDKKEIEDRIGTVQLSAETANKNATTAIQQAEKSVPLTRKVNNKELVTDIHLTAGDIGTYDKKDIEARIGTVQLSAETANKNATTAIQQAEKSVPLTRKVNNKELVTDIHLTAGDIGTYDKKDIEDRISTVQLSAETANKNATTAIQQAEKSVPSIRKVNNKELVTDIHLTAGDIGTYDKSEINDQVGKVNELAKTANSNAISAIQHADKKVPLTRNVNGKELSTDIELTATDVDAYNKAETNILIDEVKDLANHANNNAETRVPMTRTVNGKALLSDIKLTASDINAYTKGEVDSRIEDVKDLANSANNNADGRVPQIRTVNGKSLSSDIKLTASDVGAYTKTDVDTRISKVETLANQANTNAITAKNNADGRLEKSQNGADIPDKQAFVKNLGLADLAGLSIESRRIGDNHTIIKLGDISMINGFAVGSEPIGEFNVSVIGGVTYYTHFYKIKLPVALQHGIISCHASIVGDNFDNQSPGHLADVKTRRDNSNGVGLSKDTLTISVTTPQLGWVPHFYYQVVGY</sequence>
<dbReference type="Pfam" id="PF12571">
    <property type="entry name" value="Phage_tail_fib"/>
    <property type="match status" value="1"/>
</dbReference>
<accession>A0ABM6DRU9</accession>
<name>A0ABM6DRU9_XENHO</name>
<dbReference type="Pfam" id="PF03406">
    <property type="entry name" value="Phage_fiber_2"/>
    <property type="match status" value="1"/>
</dbReference>
<dbReference type="EMBL" id="CP016176">
    <property type="protein sequence ID" value="AOM40732.1"/>
    <property type="molecule type" value="Genomic_DNA"/>
</dbReference>
<dbReference type="PANTHER" id="PTHR35191:SF1">
    <property type="entry name" value="PROPHAGE SIDE TAIL FIBER PROTEIN HOMOLOG STFQ-RELATED"/>
    <property type="match status" value="1"/>
</dbReference>
<gene>
    <name evidence="4" type="ORF">A9255_09095</name>
</gene>
<dbReference type="InterPro" id="IPR022225">
    <property type="entry name" value="Phage_tail_fibre_N"/>
</dbReference>
<dbReference type="Proteomes" id="UP000094600">
    <property type="component" value="Chromosome"/>
</dbReference>
<dbReference type="PANTHER" id="PTHR35191">
    <property type="entry name" value="PROPHAGE SIDE TAIL FIBER PROTEIN HOMOLOG STFQ-RELATED"/>
    <property type="match status" value="1"/>
</dbReference>
<proteinExistence type="predicted"/>
<evidence type="ECO:0000313" key="4">
    <source>
        <dbReference type="EMBL" id="AOM40732.1"/>
    </source>
</evidence>
<evidence type="ECO:0000256" key="1">
    <source>
        <dbReference type="ARBA" id="ARBA00004328"/>
    </source>
</evidence>
<dbReference type="InterPro" id="IPR005068">
    <property type="entry name" value="Phage_lambda_Stf-r2"/>
</dbReference>
<dbReference type="InterPro" id="IPR051934">
    <property type="entry name" value="Phage_Tail_Fiber_Structural"/>
</dbReference>
<protein>
    <recommendedName>
        <fullName evidence="3">Phage tail fibre protein N-terminal domain-containing protein</fullName>
    </recommendedName>
</protein>